<keyword evidence="1" id="KW-0694">RNA-binding</keyword>
<dbReference type="Proteomes" id="UP001500575">
    <property type="component" value="Unassembled WGS sequence"/>
</dbReference>
<dbReference type="EMBL" id="BAAAQQ010000011">
    <property type="protein sequence ID" value="GAA2123263.1"/>
    <property type="molecule type" value="Genomic_DNA"/>
</dbReference>
<evidence type="ECO:0000256" key="1">
    <source>
        <dbReference type="PROSITE-ProRule" id="PRU00182"/>
    </source>
</evidence>
<evidence type="ECO:0000256" key="2">
    <source>
        <dbReference type="SAM" id="SignalP"/>
    </source>
</evidence>
<proteinExistence type="predicted"/>
<protein>
    <submittedName>
        <fullName evidence="3">Uncharacterized protein</fullName>
    </submittedName>
</protein>
<keyword evidence="2" id="KW-0732">Signal</keyword>
<evidence type="ECO:0000313" key="4">
    <source>
        <dbReference type="Proteomes" id="UP001500575"/>
    </source>
</evidence>
<dbReference type="PANTHER" id="PTHR35340:SF5">
    <property type="entry name" value="ASST-DOMAIN-CONTAINING PROTEIN"/>
    <property type="match status" value="1"/>
</dbReference>
<dbReference type="InterPro" id="IPR053143">
    <property type="entry name" value="Arylsulfate_ST"/>
</dbReference>
<dbReference type="Pfam" id="PF05935">
    <property type="entry name" value="Arylsulfotrans"/>
    <property type="match status" value="1"/>
</dbReference>
<reference evidence="4" key="1">
    <citation type="journal article" date="2019" name="Int. J. Syst. Evol. Microbiol.">
        <title>The Global Catalogue of Microorganisms (GCM) 10K type strain sequencing project: providing services to taxonomists for standard genome sequencing and annotation.</title>
        <authorList>
            <consortium name="The Broad Institute Genomics Platform"/>
            <consortium name="The Broad Institute Genome Sequencing Center for Infectious Disease"/>
            <person name="Wu L."/>
            <person name="Ma J."/>
        </authorList>
    </citation>
    <scope>NUCLEOTIDE SEQUENCE [LARGE SCALE GENOMIC DNA]</scope>
    <source>
        <strain evidence="4">JCM 16021</strain>
    </source>
</reference>
<accession>A0ABP5K1J2</accession>
<dbReference type="RefSeq" id="WP_344303450.1">
    <property type="nucleotide sequence ID" value="NZ_BAAAQQ010000011.1"/>
</dbReference>
<comment type="caution">
    <text evidence="3">The sequence shown here is derived from an EMBL/GenBank/DDBJ whole genome shotgun (WGS) entry which is preliminary data.</text>
</comment>
<sequence>MLRAPACAAISALALLGALVSPTPSSAVPAASSPIAVAPAHTLAVTGPGVSLAPAYDPAIGRYAVRTTGAFTGSLTVSAGTDDPSGRVRVDGRPVSGGSTTLTGVEPGDEVSVIFDDAGGRAVHSLIVLPAAFPALNGTGPASGVAEGSLMLTMNSWNADPDRFHALVDDWGVPRWFRRMAMSSHDFRVQPSGSMTWSEPAPTREAANVIVEVDGRFREVARHKTIGLVNTDFHDSLLKSDGSMLLTAYEYDVPRIVTDSVFQEINPDGSVFHTWSTEDHVDRHAETVVDTDDPFARMDYSHLNAVTITPDGDYLASFRHLSSVFKIARTAHDGYAQGEIIWRLGGRLSDFEFVDDPYDGPCAQHTATMLPNGNVMVFDNGSMGSTQHPGFCVDSADPSGPTHARQVSRYVEWELDWDPELGAGTATMVRQYTGEDPGETDGAIFAPFTGSAFPLDNGNTLVGWGATGWAKPPGPAPSPIATELDGAGAKVWELTTPTRQGSYRVYREQVPDAFEPTVDLQVPAPGATYGYGEQVRADYGCTDVGGSSLQSCDGPTTSGALLPTTTPGTHTFEVVALDGDGNRTTQQRSYTVLSAPAPPAPPAPEPRADLAIKIGKDDWVGVGRYAPPSQAARALLELRGEVRGRLRLENTGTASQEFRIRARKGRFVHSSWYLQGKSQTPMIHRGRVHVRLEPGERVRLRFLIEATRRTEPGQRVPIRIVAKPRVGTETLDRVRLKLRVPGA</sequence>
<gene>
    <name evidence="3" type="ORF">GCM10009843_18870</name>
</gene>
<feature type="signal peptide" evidence="2">
    <location>
        <begin position="1"/>
        <end position="27"/>
    </location>
</feature>
<evidence type="ECO:0000313" key="3">
    <source>
        <dbReference type="EMBL" id="GAA2123263.1"/>
    </source>
</evidence>
<feature type="chain" id="PRO_5047201152" evidence="2">
    <location>
        <begin position="28"/>
        <end position="743"/>
    </location>
</feature>
<keyword evidence="4" id="KW-1185">Reference proteome</keyword>
<organism evidence="3 4">
    <name type="scientific">Nocardioides bigeumensis</name>
    <dbReference type="NCBI Taxonomy" id="433657"/>
    <lineage>
        <taxon>Bacteria</taxon>
        <taxon>Bacillati</taxon>
        <taxon>Actinomycetota</taxon>
        <taxon>Actinomycetes</taxon>
        <taxon>Propionibacteriales</taxon>
        <taxon>Nocardioidaceae</taxon>
        <taxon>Nocardioides</taxon>
    </lineage>
</organism>
<dbReference type="InterPro" id="IPR010262">
    <property type="entry name" value="Arylsulfotransferase_bact"/>
</dbReference>
<name>A0ABP5K1J2_9ACTN</name>
<dbReference type="PANTHER" id="PTHR35340">
    <property type="entry name" value="PQQ ENZYME REPEAT PROTEIN-RELATED"/>
    <property type="match status" value="1"/>
</dbReference>
<dbReference type="PROSITE" id="PS50889">
    <property type="entry name" value="S4"/>
    <property type="match status" value="1"/>
</dbReference>